<dbReference type="InParanoid" id="A0A1D6E742"/>
<proteinExistence type="predicted"/>
<accession>A0A1D6E742</accession>
<organism evidence="1">
    <name type="scientific">Zea mays</name>
    <name type="common">Maize</name>
    <dbReference type="NCBI Taxonomy" id="4577"/>
    <lineage>
        <taxon>Eukaryota</taxon>
        <taxon>Viridiplantae</taxon>
        <taxon>Streptophyta</taxon>
        <taxon>Embryophyta</taxon>
        <taxon>Tracheophyta</taxon>
        <taxon>Spermatophyta</taxon>
        <taxon>Magnoliopsida</taxon>
        <taxon>Liliopsida</taxon>
        <taxon>Poales</taxon>
        <taxon>Poaceae</taxon>
        <taxon>PACMAD clade</taxon>
        <taxon>Panicoideae</taxon>
        <taxon>Andropogonodae</taxon>
        <taxon>Andropogoneae</taxon>
        <taxon>Tripsacinae</taxon>
        <taxon>Zea</taxon>
    </lineage>
</organism>
<reference evidence="1" key="1">
    <citation type="submission" date="2015-12" db="EMBL/GenBank/DDBJ databases">
        <title>Update maize B73 reference genome by single molecule sequencing technologies.</title>
        <authorList>
            <consortium name="Maize Genome Sequencing Project"/>
            <person name="Ware D."/>
        </authorList>
    </citation>
    <scope>NUCLEOTIDE SEQUENCE [LARGE SCALE GENOMIC DNA]</scope>
    <source>
        <tissue evidence="1">Seedling</tissue>
    </source>
</reference>
<gene>
    <name evidence="1" type="ORF">ZEAMMB73_Zm00001d003154</name>
</gene>
<evidence type="ECO:0000313" key="1">
    <source>
        <dbReference type="EMBL" id="ONM16259.1"/>
    </source>
</evidence>
<name>A0A1D6E742_MAIZE</name>
<protein>
    <submittedName>
        <fullName evidence="1">Uncharacterized protein</fullName>
    </submittedName>
</protein>
<dbReference type="AlphaFoldDB" id="A0A1D6E742"/>
<dbReference type="EMBL" id="CM007648">
    <property type="protein sequence ID" value="ONM16259.1"/>
    <property type="molecule type" value="Genomic_DNA"/>
</dbReference>
<sequence>MLNLTTTRPSMSRAADMISSVSASVDTSSTAQGEHVAGGLCGMVQEIEYTWRSSKTSQMTDS</sequence>